<evidence type="ECO:0000313" key="1">
    <source>
        <dbReference type="EMBL" id="MBO9154951.1"/>
    </source>
</evidence>
<reference evidence="2" key="1">
    <citation type="submission" date="2021-03" db="EMBL/GenBank/DDBJ databases">
        <title>Assistant Professor.</title>
        <authorList>
            <person name="Huq M.A."/>
        </authorList>
    </citation>
    <scope>NUCLEOTIDE SEQUENCE [LARGE SCALE GENOMIC DNA]</scope>
    <source>
        <strain evidence="2">MAH-28</strain>
    </source>
</reference>
<sequence length="171" mass="19530">MSRIVAAFILILCGSCKQVHDWKTRRQVALWEKRIAGENSRYIILNGLVGFIYRPEEVEWKVADDERCKTALSLADVLLAEKYLREQIPAVDTFRTYPLPPVHQKLAGYRRQYVGYVNIGGERIVWVNALWGAGPLDKGVLMTHDGGNHFWQVKVNLTTKKIYDLSINGEA</sequence>
<organism evidence="1 2">
    <name type="scientific">Chitinophaga chungangae</name>
    <dbReference type="NCBI Taxonomy" id="2821488"/>
    <lineage>
        <taxon>Bacteria</taxon>
        <taxon>Pseudomonadati</taxon>
        <taxon>Bacteroidota</taxon>
        <taxon>Chitinophagia</taxon>
        <taxon>Chitinophagales</taxon>
        <taxon>Chitinophagaceae</taxon>
        <taxon>Chitinophaga</taxon>
    </lineage>
</organism>
<dbReference type="EMBL" id="JAGHKP010000004">
    <property type="protein sequence ID" value="MBO9154951.1"/>
    <property type="molecule type" value="Genomic_DNA"/>
</dbReference>
<protein>
    <submittedName>
        <fullName evidence="1">Uncharacterized protein</fullName>
    </submittedName>
</protein>
<proteinExistence type="predicted"/>
<evidence type="ECO:0000313" key="2">
    <source>
        <dbReference type="Proteomes" id="UP000679126"/>
    </source>
</evidence>
<comment type="caution">
    <text evidence="1">The sequence shown here is derived from an EMBL/GenBank/DDBJ whole genome shotgun (WGS) entry which is preliminary data.</text>
</comment>
<dbReference type="Proteomes" id="UP000679126">
    <property type="component" value="Unassembled WGS sequence"/>
</dbReference>
<keyword evidence="2" id="KW-1185">Reference proteome</keyword>
<gene>
    <name evidence="1" type="ORF">J7I43_22165</name>
</gene>
<accession>A0ABS3YJT2</accession>
<name>A0ABS3YJT2_9BACT</name>
<dbReference type="RefSeq" id="WP_209148062.1">
    <property type="nucleotide sequence ID" value="NZ_JAGHKP010000004.1"/>
</dbReference>